<protein>
    <recommendedName>
        <fullName evidence="4">Membrane protein 6-pyruvoyl-tetrahydropterin synthase-related domain-containing protein</fullName>
    </recommendedName>
</protein>
<feature type="transmembrane region" description="Helical" evidence="1">
    <location>
        <begin position="166"/>
        <end position="181"/>
    </location>
</feature>
<name>A0A1F5YN97_9BACT</name>
<feature type="transmembrane region" description="Helical" evidence="1">
    <location>
        <begin position="345"/>
        <end position="361"/>
    </location>
</feature>
<gene>
    <name evidence="2" type="ORF">A2Z33_05510</name>
</gene>
<dbReference type="Proteomes" id="UP000178448">
    <property type="component" value="Unassembled WGS sequence"/>
</dbReference>
<reference evidence="2 3" key="1">
    <citation type="journal article" date="2016" name="Nat. Commun.">
        <title>Thousands of microbial genomes shed light on interconnected biogeochemical processes in an aquifer system.</title>
        <authorList>
            <person name="Anantharaman K."/>
            <person name="Brown C.T."/>
            <person name="Hug L.A."/>
            <person name="Sharon I."/>
            <person name="Castelle C.J."/>
            <person name="Probst A.J."/>
            <person name="Thomas B.C."/>
            <person name="Singh A."/>
            <person name="Wilkins M.J."/>
            <person name="Karaoz U."/>
            <person name="Brodie E.L."/>
            <person name="Williams K.H."/>
            <person name="Hubbard S.S."/>
            <person name="Banfield J.F."/>
        </authorList>
    </citation>
    <scope>NUCLEOTIDE SEQUENCE [LARGE SCALE GENOMIC DNA]</scope>
</reference>
<accession>A0A1F5YN97</accession>
<proteinExistence type="predicted"/>
<keyword evidence="1" id="KW-0812">Transmembrane</keyword>
<evidence type="ECO:0000313" key="2">
    <source>
        <dbReference type="EMBL" id="OGG01670.1"/>
    </source>
</evidence>
<evidence type="ECO:0008006" key="4">
    <source>
        <dbReference type="Google" id="ProtNLM"/>
    </source>
</evidence>
<dbReference type="STRING" id="1798374.A2Z33_05510"/>
<sequence>MIFLFGVTLFAFILSFVFNPISDGIVSGGDFYQIQYEKNILESLFAWRNYVGQGGFNTIFPAWPYFTIVRWFIERGFSNNQIANGTIVFYIVGSYLSFYIGGLWLFGREKRRQIELSALFYACNNFLMNLFHYSWIYTHHFLIYIILPFFVFSGVSLVRDDGKWKRLLYPIVCILSFPLVNNVAFLIVFYLNLTIVLLVLVPLKEIKLRIGRIAYIYVLPLIVYLPYLVSFVLANTAFVGKIGNTNALGGDVINFIRNTSTHPYYLLQLSSTFYDLKNSWLTGLYMVILAYFIWKGKHRKILWTLTSVFVILILLNVRVGYPVHLLNTLLYTLPFMTLFRSPDKLLLSLPLIYALIIYYSAGRLSRLQKYIIALLIVVIPVKAYAGNIKQSLETVRNNSSYLARIPYEYYDIRSQVNSGYQNTTIISLPYSVVNSLNWSNYTKWNYIGQDILYMLYDKYYITANSYDHPFYETKLSFKDYVSDRKQPGDLIPLIRKYGGQYIIYHRDIHPDSEKDNIRMLTDLEMLVVNGDFQLVTKNDYFYLFEVSPKNISPIVSGVYNLKIRKLNPAHYSISFDINHEDELILRQSFNPEWKLYLRRTSDPIICQTWFPYADGSKECRDGQKFEFAEMLTSVNPEYTQGVHRLVDDYANSWILTEETVRKNFNQAYFSTTPEGQMHLEADLYFRPQSFFYLTYLYHGVIIITVIIISGVRYVKSKRQ</sequence>
<feature type="transmembrane region" description="Helical" evidence="1">
    <location>
        <begin position="215"/>
        <end position="238"/>
    </location>
</feature>
<feature type="transmembrane region" description="Helical" evidence="1">
    <location>
        <begin position="87"/>
        <end position="106"/>
    </location>
</feature>
<dbReference type="AlphaFoldDB" id="A0A1F5YN97"/>
<feature type="transmembrane region" description="Helical" evidence="1">
    <location>
        <begin position="141"/>
        <end position="159"/>
    </location>
</feature>
<evidence type="ECO:0000313" key="3">
    <source>
        <dbReference type="Proteomes" id="UP000178448"/>
    </source>
</evidence>
<organism evidence="2 3">
    <name type="scientific">Candidatus Gottesmanbacteria bacterium RBG_16_52_11</name>
    <dbReference type="NCBI Taxonomy" id="1798374"/>
    <lineage>
        <taxon>Bacteria</taxon>
        <taxon>Candidatus Gottesmaniibacteriota</taxon>
    </lineage>
</organism>
<dbReference type="EMBL" id="MFJD01000011">
    <property type="protein sequence ID" value="OGG01670.1"/>
    <property type="molecule type" value="Genomic_DNA"/>
</dbReference>
<feature type="transmembrane region" description="Helical" evidence="1">
    <location>
        <begin position="301"/>
        <end position="325"/>
    </location>
</feature>
<evidence type="ECO:0000256" key="1">
    <source>
        <dbReference type="SAM" id="Phobius"/>
    </source>
</evidence>
<keyword evidence="1" id="KW-1133">Transmembrane helix</keyword>
<comment type="caution">
    <text evidence="2">The sequence shown here is derived from an EMBL/GenBank/DDBJ whole genome shotgun (WGS) entry which is preliminary data.</text>
</comment>
<keyword evidence="1" id="KW-0472">Membrane</keyword>
<feature type="transmembrane region" description="Helical" evidence="1">
    <location>
        <begin position="278"/>
        <end position="294"/>
    </location>
</feature>
<feature type="transmembrane region" description="Helical" evidence="1">
    <location>
        <begin position="695"/>
        <end position="714"/>
    </location>
</feature>
<feature type="transmembrane region" description="Helical" evidence="1">
    <location>
        <begin position="370"/>
        <end position="388"/>
    </location>
</feature>